<dbReference type="InterPro" id="IPR012334">
    <property type="entry name" value="Pectin_lyas_fold"/>
</dbReference>
<feature type="non-terminal residue" evidence="3">
    <location>
        <position position="1242"/>
    </location>
</feature>
<dbReference type="Gene3D" id="2.60.40.10">
    <property type="entry name" value="Immunoglobulins"/>
    <property type="match status" value="4"/>
</dbReference>
<evidence type="ECO:0000259" key="2">
    <source>
        <dbReference type="PROSITE" id="PS50853"/>
    </source>
</evidence>
<accession>A0A381U4M2</accession>
<feature type="region of interest" description="Disordered" evidence="1">
    <location>
        <begin position="189"/>
        <end position="222"/>
    </location>
</feature>
<dbReference type="PANTHER" id="PTHR11319">
    <property type="entry name" value="G PROTEIN-COUPLED RECEPTOR-RELATED"/>
    <property type="match status" value="1"/>
</dbReference>
<dbReference type="InterPro" id="IPR013783">
    <property type="entry name" value="Ig-like_fold"/>
</dbReference>
<reference evidence="3" key="1">
    <citation type="submission" date="2018-05" db="EMBL/GenBank/DDBJ databases">
        <authorList>
            <person name="Lanie J.A."/>
            <person name="Ng W.-L."/>
            <person name="Kazmierczak K.M."/>
            <person name="Andrzejewski T.M."/>
            <person name="Davidsen T.M."/>
            <person name="Wayne K.J."/>
            <person name="Tettelin H."/>
            <person name="Glass J.I."/>
            <person name="Rusch D."/>
            <person name="Podicherti R."/>
            <person name="Tsui H.-C.T."/>
            <person name="Winkler M.E."/>
        </authorList>
    </citation>
    <scope>NUCLEOTIDE SEQUENCE</scope>
</reference>
<dbReference type="InterPro" id="IPR003961">
    <property type="entry name" value="FN3_dom"/>
</dbReference>
<dbReference type="CDD" id="cd00063">
    <property type="entry name" value="FN3"/>
    <property type="match status" value="2"/>
</dbReference>
<dbReference type="SUPFAM" id="SSF49265">
    <property type="entry name" value="Fibronectin type III"/>
    <property type="match status" value="2"/>
</dbReference>
<gene>
    <name evidence="3" type="ORF">METZ01_LOCUS76056</name>
</gene>
<dbReference type="PROSITE" id="PS50853">
    <property type="entry name" value="FN3"/>
    <property type="match status" value="2"/>
</dbReference>
<feature type="compositionally biased region" description="Polar residues" evidence="1">
    <location>
        <begin position="213"/>
        <end position="222"/>
    </location>
</feature>
<dbReference type="SMART" id="SM00060">
    <property type="entry name" value="FN3"/>
    <property type="match status" value="4"/>
</dbReference>
<proteinExistence type="predicted"/>
<dbReference type="InterPro" id="IPR039448">
    <property type="entry name" value="Beta_helix"/>
</dbReference>
<feature type="domain" description="Fibronectin type-III" evidence="2">
    <location>
        <begin position="848"/>
        <end position="935"/>
    </location>
</feature>
<feature type="compositionally biased region" description="Low complexity" evidence="1">
    <location>
        <begin position="201"/>
        <end position="211"/>
    </location>
</feature>
<name>A0A381U4M2_9ZZZZ</name>
<feature type="domain" description="Fibronectin type-III" evidence="2">
    <location>
        <begin position="1106"/>
        <end position="1198"/>
    </location>
</feature>
<dbReference type="InterPro" id="IPR006626">
    <property type="entry name" value="PbH1"/>
</dbReference>
<dbReference type="Pfam" id="PF13229">
    <property type="entry name" value="Beta_helix"/>
    <property type="match status" value="1"/>
</dbReference>
<dbReference type="AlphaFoldDB" id="A0A381U4M2"/>
<dbReference type="PANTHER" id="PTHR11319:SF35">
    <property type="entry name" value="OUTER MEMBRANE PROTEIN PMPC-RELATED"/>
    <property type="match status" value="1"/>
</dbReference>
<dbReference type="EMBL" id="UINC01005730">
    <property type="protein sequence ID" value="SVA23202.1"/>
    <property type="molecule type" value="Genomic_DNA"/>
</dbReference>
<dbReference type="SMART" id="SM00710">
    <property type="entry name" value="PbH1"/>
    <property type="match status" value="12"/>
</dbReference>
<sequence>MNQMKSKYFLLVACLFLTNIFAATINIPADYATIQEGIDAAQDGDIVLVAQGTYYENLTINKEITLTSNADFDNIVGTEGWYNDTNIQQTIINGSVMDDPKKRSCLIIRDGDIQPTIKGLTFEGGVGTSMIFGSGCASGLPERSGGGILIYDAYPTINYNRFLSNGISSDTERGRKAAKTGGAIAHYEDAEVEFDEDRDNSSGNNRSSRNRPMSMNIQNNYFENNTSGNGQDFYSHGYDGSIDVSSSVFANIDCETNTVNDFVLNSLNDVADYVQEGIVGACIEEYDYYVSVSGDNDNSGTVTAPFATIGRALSFVKEVGDPTTIYVTAGVYSPDLTGEIFPINIPNNAHLIGEDPETTILDADADETKQAAVVIIKEVENLLLKNFTLSNGYSESNGCTGGGGLLVTADDMFNLSGDRMASNAVIENLIIENNHSHNGGGVSFFRVDGPSLSNVIIRNNTNSFMGAGIFHYGSSSTMNDVEIHGNVGFGSEFFGYPNMGHGGGIFFTGSDGTFTGINIYDNTAAMHGGGIGAEGRNGWTMTNSNISDNVAPGLAGGMWLWTNNNGSGDMEGASPTLTNVSIESNIASMDGGGVLVNNSNPVFENCLIKNNQTDQNGGGIAAWDYSLFVINDCIISENKTINGLGGGLYSTGLETHTTITNTTFSGNEAGGDAGGGICFWNSPIGILTNLTIVNNIASYGGGIHVWGLSSHIISNSTITGNSSEYGGGGINVFGSTGIAPSFATTHVINSIVWDNGIFSLYDEWANSVNTINLTYSNTDDSGWEDDQNISADPLFVDADGGDYNLQIVSPCIDAGTADINQDGTDDITDYIGLAPDMGAYENDLNILAPTGLQYSPQANSILLSWNGSPSFSYKIERSLSEDFSGAIDEFYSTSNNYTDTELEPAVEYFYRVTAVYGDIQGDPSDVISAMIVPVPAGLEFEVQYESVVLTWTADENATNYQIQRSRDPMFFGPSDLFYSTENNFTDNTPPAGIMHYYRITAYYGEHMSIPSENVSVIIVPAPVGVVYMVDESSVSLSWDQIDIATGYMIERSADSLFASDGVIFNVTENSFIDDNIDVGIMIYYRVSTFYGEHMSIPSEYVSVIIVPAPVGIVYTVDESSVSLTWDQIDIATSYVIERDTDSFFLADVEEFTSTENSFTDNSLEAEIEYYYRISAVCCDGDYSSSYSDVVSVMLTVMDVDPTASIPDTYSLQQNYPNPFNPTTQIRYGLKENAYVSINIYNL</sequence>
<dbReference type="InterPro" id="IPR036116">
    <property type="entry name" value="FN3_sf"/>
</dbReference>
<dbReference type="Gene3D" id="2.160.20.10">
    <property type="entry name" value="Single-stranded right-handed beta-helix, Pectin lyase-like"/>
    <property type="match status" value="3"/>
</dbReference>
<organism evidence="3">
    <name type="scientific">marine metagenome</name>
    <dbReference type="NCBI Taxonomy" id="408172"/>
    <lineage>
        <taxon>unclassified sequences</taxon>
        <taxon>metagenomes</taxon>
        <taxon>ecological metagenomes</taxon>
    </lineage>
</organism>
<dbReference type="InterPro" id="IPR011050">
    <property type="entry name" value="Pectin_lyase_fold/virulence"/>
</dbReference>
<evidence type="ECO:0000313" key="3">
    <source>
        <dbReference type="EMBL" id="SVA23202.1"/>
    </source>
</evidence>
<protein>
    <recommendedName>
        <fullName evidence="2">Fibronectin type-III domain-containing protein</fullName>
    </recommendedName>
</protein>
<dbReference type="SUPFAM" id="SSF51126">
    <property type="entry name" value="Pectin lyase-like"/>
    <property type="match status" value="3"/>
</dbReference>
<evidence type="ECO:0000256" key="1">
    <source>
        <dbReference type="SAM" id="MobiDB-lite"/>
    </source>
</evidence>